<dbReference type="EMBL" id="FMSH01000497">
    <property type="protein sequence ID" value="SCU98151.1"/>
    <property type="molecule type" value="Genomic_DNA"/>
</dbReference>
<accession>A0A1K0JKS1</accession>
<dbReference type="InterPro" id="IPR000182">
    <property type="entry name" value="GNAT_dom"/>
</dbReference>
<dbReference type="CDD" id="cd04301">
    <property type="entry name" value="NAT_SF"/>
    <property type="match status" value="1"/>
</dbReference>
<dbReference type="AlphaFoldDB" id="A0A1K0JKS1"/>
<organism evidence="2">
    <name type="scientific">Cupriavidus necator</name>
    <name type="common">Alcaligenes eutrophus</name>
    <name type="synonym">Ralstonia eutropha</name>
    <dbReference type="NCBI Taxonomy" id="106590"/>
    <lineage>
        <taxon>Bacteria</taxon>
        <taxon>Pseudomonadati</taxon>
        <taxon>Pseudomonadota</taxon>
        <taxon>Betaproteobacteria</taxon>
        <taxon>Burkholderiales</taxon>
        <taxon>Burkholderiaceae</taxon>
        <taxon>Cupriavidus</taxon>
    </lineage>
</organism>
<dbReference type="InterPro" id="IPR016181">
    <property type="entry name" value="Acyl_CoA_acyltransferase"/>
</dbReference>
<keyword evidence="2" id="KW-0808">Transferase</keyword>
<dbReference type="RefSeq" id="WP_340530084.1">
    <property type="nucleotide sequence ID" value="NZ_FMSH01000497.1"/>
</dbReference>
<dbReference type="SUPFAM" id="SSF55729">
    <property type="entry name" value="Acyl-CoA N-acyltransferases (Nat)"/>
    <property type="match status" value="1"/>
</dbReference>
<proteinExistence type="predicted"/>
<evidence type="ECO:0000313" key="2">
    <source>
        <dbReference type="EMBL" id="SCU98151.1"/>
    </source>
</evidence>
<dbReference type="Pfam" id="PF00583">
    <property type="entry name" value="Acetyltransf_1"/>
    <property type="match status" value="1"/>
</dbReference>
<dbReference type="GO" id="GO:0016747">
    <property type="term" value="F:acyltransferase activity, transferring groups other than amino-acyl groups"/>
    <property type="evidence" value="ECO:0007669"/>
    <property type="project" value="InterPro"/>
</dbReference>
<dbReference type="Gene3D" id="3.40.630.30">
    <property type="match status" value="1"/>
</dbReference>
<sequence>MKLRDATADDLAAIEALLHACELPAAGVAEHIGNFVVVDDPEGGLVACAGLECYGDSALLRSVAVAEVVRGGGVAASMVARLLEDCRARGISNMALLTVSA</sequence>
<evidence type="ECO:0000259" key="1">
    <source>
        <dbReference type="PROSITE" id="PS51186"/>
    </source>
</evidence>
<feature type="domain" description="N-acetyltransferase" evidence="1">
    <location>
        <begin position="1"/>
        <end position="101"/>
    </location>
</feature>
<protein>
    <submittedName>
        <fullName evidence="2">GCN5-related N-acetyltransferase</fullName>
    </submittedName>
</protein>
<gene>
    <name evidence="2" type="ORF">CNECB9_5460033</name>
</gene>
<dbReference type="PROSITE" id="PS51186">
    <property type="entry name" value="GNAT"/>
    <property type="match status" value="1"/>
</dbReference>
<name>A0A1K0JKS1_CUPNE</name>
<reference evidence="2" key="1">
    <citation type="submission" date="2016-09" db="EMBL/GenBank/DDBJ databases">
        <authorList>
            <person name="Capua I."/>
            <person name="De Benedictis P."/>
            <person name="Joannis T."/>
            <person name="Lombin L.H."/>
            <person name="Cattoli G."/>
        </authorList>
    </citation>
    <scope>NUCLEOTIDE SEQUENCE</scope>
    <source>
        <strain evidence="2">B9</strain>
    </source>
</reference>